<dbReference type="Gene3D" id="1.20.1740.10">
    <property type="entry name" value="Amino acid/polyamine transporter I"/>
    <property type="match status" value="1"/>
</dbReference>
<dbReference type="STRING" id="1090322.MettiDRAFT_2541"/>
<dbReference type="AlphaFoldDB" id="W9DTF3"/>
<comment type="subcellular location">
    <subcellularLocation>
        <location evidence="1">Cell membrane</location>
        <topology evidence="1">Multi-pass membrane protein</topology>
    </subcellularLocation>
</comment>
<reference evidence="7 8" key="1">
    <citation type="submission" date="2013-08" db="EMBL/GenBank/DDBJ databases">
        <authorList>
            <consortium name="DOE Joint Genome Institute"/>
            <person name="Eisen J."/>
            <person name="Huntemann M."/>
            <person name="Han J."/>
            <person name="Chen A."/>
            <person name="Kyrpides N."/>
            <person name="Mavromatis K."/>
            <person name="Markowitz V."/>
            <person name="Palaniappan K."/>
            <person name="Ivanova N."/>
            <person name="Schaumberg A."/>
            <person name="Pati A."/>
            <person name="Liolios K."/>
            <person name="Nordberg H.P."/>
            <person name="Cantor M.N."/>
            <person name="Hua S.X."/>
            <person name="Woyke T."/>
        </authorList>
    </citation>
    <scope>NUCLEOTIDE SEQUENCE [LARGE SCALE GENOMIC DNA]</scope>
    <source>
        <strain evidence="7 8">DSM 2278</strain>
    </source>
</reference>
<feature type="transmembrane region" description="Helical" evidence="6">
    <location>
        <begin position="37"/>
        <end position="61"/>
    </location>
</feature>
<evidence type="ECO:0000313" key="7">
    <source>
        <dbReference type="EMBL" id="ETA69048.1"/>
    </source>
</evidence>
<evidence type="ECO:0000313" key="8">
    <source>
        <dbReference type="Proteomes" id="UP000019483"/>
    </source>
</evidence>
<evidence type="ECO:0000256" key="3">
    <source>
        <dbReference type="ARBA" id="ARBA00022692"/>
    </source>
</evidence>
<evidence type="ECO:0000256" key="4">
    <source>
        <dbReference type="ARBA" id="ARBA00022989"/>
    </source>
</evidence>
<feature type="transmembrane region" description="Helical" evidence="6">
    <location>
        <begin position="378"/>
        <end position="397"/>
    </location>
</feature>
<organism evidence="7 8">
    <name type="scientific">Methanolobus tindarius DSM 2278</name>
    <dbReference type="NCBI Taxonomy" id="1090322"/>
    <lineage>
        <taxon>Archaea</taxon>
        <taxon>Methanobacteriati</taxon>
        <taxon>Methanobacteriota</taxon>
        <taxon>Stenosarchaea group</taxon>
        <taxon>Methanomicrobia</taxon>
        <taxon>Methanosarcinales</taxon>
        <taxon>Methanosarcinaceae</taxon>
        <taxon>Methanolobus</taxon>
    </lineage>
</organism>
<dbReference type="InterPro" id="IPR002293">
    <property type="entry name" value="AA/rel_permease1"/>
</dbReference>
<keyword evidence="4 6" id="KW-1133">Transmembrane helix</keyword>
<evidence type="ECO:0000256" key="6">
    <source>
        <dbReference type="SAM" id="Phobius"/>
    </source>
</evidence>
<feature type="transmembrane region" description="Helical" evidence="6">
    <location>
        <begin position="156"/>
        <end position="174"/>
    </location>
</feature>
<evidence type="ECO:0000256" key="5">
    <source>
        <dbReference type="ARBA" id="ARBA00023136"/>
    </source>
</evidence>
<keyword evidence="5 6" id="KW-0472">Membrane</keyword>
<dbReference type="Pfam" id="PF13520">
    <property type="entry name" value="AA_permease_2"/>
    <property type="match status" value="1"/>
</dbReference>
<name>W9DTF3_METTI</name>
<dbReference type="PANTHER" id="PTHR42770:SF11">
    <property type="entry name" value="INNER MEMBRANE TRANSPORT PROTEIN YBAT"/>
    <property type="match status" value="1"/>
</dbReference>
<keyword evidence="3 6" id="KW-0812">Transmembrane</keyword>
<feature type="transmembrane region" description="Helical" evidence="6">
    <location>
        <begin position="228"/>
        <end position="253"/>
    </location>
</feature>
<comment type="caution">
    <text evidence="7">The sequence shown here is derived from an EMBL/GenBank/DDBJ whole genome shotgun (WGS) entry which is preliminary data.</text>
</comment>
<feature type="transmembrane region" description="Helical" evidence="6">
    <location>
        <begin position="186"/>
        <end position="207"/>
    </location>
</feature>
<feature type="transmembrane region" description="Helical" evidence="6">
    <location>
        <begin position="403"/>
        <end position="419"/>
    </location>
</feature>
<feature type="transmembrane region" description="Helical" evidence="6">
    <location>
        <begin position="81"/>
        <end position="100"/>
    </location>
</feature>
<dbReference type="GO" id="GO:0005886">
    <property type="term" value="C:plasma membrane"/>
    <property type="evidence" value="ECO:0007669"/>
    <property type="project" value="UniProtKB-SubCell"/>
</dbReference>
<evidence type="ECO:0000256" key="2">
    <source>
        <dbReference type="ARBA" id="ARBA00022475"/>
    </source>
</evidence>
<dbReference type="PIRSF" id="PIRSF006060">
    <property type="entry name" value="AA_transporter"/>
    <property type="match status" value="1"/>
</dbReference>
<accession>W9DTF3</accession>
<keyword evidence="2" id="KW-1003">Cell membrane</keyword>
<feature type="transmembrane region" description="Helical" evidence="6">
    <location>
        <begin position="320"/>
        <end position="340"/>
    </location>
</feature>
<keyword evidence="8" id="KW-1185">Reference proteome</keyword>
<dbReference type="OrthoDB" id="43026at2157"/>
<dbReference type="PANTHER" id="PTHR42770">
    <property type="entry name" value="AMINO ACID TRANSPORTER-RELATED"/>
    <property type="match status" value="1"/>
</dbReference>
<dbReference type="GO" id="GO:0022857">
    <property type="term" value="F:transmembrane transporter activity"/>
    <property type="evidence" value="ECO:0007669"/>
    <property type="project" value="InterPro"/>
</dbReference>
<dbReference type="EMBL" id="AZAJ01000001">
    <property type="protein sequence ID" value="ETA69048.1"/>
    <property type="molecule type" value="Genomic_DNA"/>
</dbReference>
<gene>
    <name evidence="7" type="ORF">MettiDRAFT_2541</name>
</gene>
<feature type="transmembrane region" description="Helical" evidence="6">
    <location>
        <begin position="9"/>
        <end position="31"/>
    </location>
</feature>
<feature type="transmembrane region" description="Helical" evidence="6">
    <location>
        <begin position="346"/>
        <end position="366"/>
    </location>
</feature>
<feature type="transmembrane region" description="Helical" evidence="6">
    <location>
        <begin position="124"/>
        <end position="144"/>
    </location>
</feature>
<feature type="transmembrane region" description="Helical" evidence="6">
    <location>
        <begin position="273"/>
        <end position="299"/>
    </location>
</feature>
<dbReference type="Proteomes" id="UP000019483">
    <property type="component" value="Unassembled WGS sequence"/>
</dbReference>
<dbReference type="InterPro" id="IPR050367">
    <property type="entry name" value="APC_superfamily"/>
</dbReference>
<sequence>MGQYKSGSLTLTGAVSLGTGVMIGAGIFALLGQVAELAGQCFPAAFVIGAVVAAFSSYAYIKTSNAYHSAGGIAMYLKKAYGKTVITGFSALLMAFSMVINESLVARTFGTYTLQLFDIQQGSFLIPVLGVILLVFAFIVNISGNDVIEKISFSMALIKIGGIAVFGIVGLWIADFSFSQTSADVSAFSPMGFLAAIALSVLAYKGFTTITNSGSEVEEPHKNVGRAIIISLLICTILYLLVSLAVSGSLSIAEISQARDFALAEAARPVFGSFGLWFTVLLAIIATVSGIIASVFAVSRMLAMLTEMELVPHSHFGMPGTVQQHTLVYTIVIAIILTIFLDLSRIASLGAIFYLVMDIILQWGILRNLRKDVKANSLIISIAIFLDSIVLCSLVLFKASSDSMLIALAFTIMIFLYIAEKWFLKSNGTSESN</sequence>
<evidence type="ECO:0000256" key="1">
    <source>
        <dbReference type="ARBA" id="ARBA00004651"/>
    </source>
</evidence>
<proteinExistence type="predicted"/>
<protein>
    <submittedName>
        <fullName evidence="7">Amino acid transporter</fullName>
    </submittedName>
</protein>